<evidence type="ECO:0000313" key="5">
    <source>
        <dbReference type="Proteomes" id="UP000193558"/>
    </source>
</evidence>
<name>A0A1X1D4R2_9GAMM</name>
<dbReference type="Proteomes" id="UP000193558">
    <property type="component" value="Unassembled WGS sequence"/>
</dbReference>
<gene>
    <name evidence="4" type="ORF">HA51_00710</name>
</gene>
<keyword evidence="1 4" id="KW-0808">Transferase</keyword>
<dbReference type="AlphaFoldDB" id="A0A1X1D4R2"/>
<dbReference type="EMBL" id="MLFR01000001">
    <property type="protein sequence ID" value="ORM71634.1"/>
    <property type="molecule type" value="Genomic_DNA"/>
</dbReference>
<keyword evidence="2" id="KW-0012">Acyltransferase</keyword>
<dbReference type="Pfam" id="PF00583">
    <property type="entry name" value="Acetyltransf_1"/>
    <property type="match status" value="1"/>
</dbReference>
<proteinExistence type="predicted"/>
<dbReference type="InterPro" id="IPR016181">
    <property type="entry name" value="Acyl_CoA_acyltransferase"/>
</dbReference>
<dbReference type="GO" id="GO:0016747">
    <property type="term" value="F:acyltransferase activity, transferring groups other than amino-acyl groups"/>
    <property type="evidence" value="ECO:0007669"/>
    <property type="project" value="InterPro"/>
</dbReference>
<accession>A0A1X1D4R2</accession>
<dbReference type="Gene3D" id="3.40.630.30">
    <property type="match status" value="1"/>
</dbReference>
<dbReference type="InterPro" id="IPR050832">
    <property type="entry name" value="Bact_Acetyltransf"/>
</dbReference>
<protein>
    <submittedName>
        <fullName evidence="4">GNAT family N-acetyltransferase</fullName>
    </submittedName>
</protein>
<dbReference type="SUPFAM" id="SSF55729">
    <property type="entry name" value="Acyl-CoA N-acyltransferases (Nat)"/>
    <property type="match status" value="1"/>
</dbReference>
<reference evidence="4 5" key="1">
    <citation type="journal article" date="2017" name="Antonie Van Leeuwenhoek">
        <title>Phylogenomic resolution of the bacterial genus Pantoea and its relationship with Erwinia and Tatumella.</title>
        <authorList>
            <person name="Palmer M."/>
            <person name="Steenkamp E.T."/>
            <person name="Coetzee M.P."/>
            <person name="Chan W.Y."/>
            <person name="van Zyl E."/>
            <person name="De Maayer P."/>
            <person name="Coutinho T.A."/>
            <person name="Blom J."/>
            <person name="Smits T.H."/>
            <person name="Duffy B."/>
            <person name="Venter S.N."/>
        </authorList>
    </citation>
    <scope>NUCLEOTIDE SEQUENCE [LARGE SCALE GENOMIC DNA]</scope>
    <source>
        <strain evidence="4 5">LMG 26275</strain>
    </source>
</reference>
<dbReference type="CDD" id="cd04301">
    <property type="entry name" value="NAT_SF"/>
    <property type="match status" value="1"/>
</dbReference>
<organism evidence="4 5">
    <name type="scientific">Pantoea rwandensis</name>
    <dbReference type="NCBI Taxonomy" id="1076550"/>
    <lineage>
        <taxon>Bacteria</taxon>
        <taxon>Pseudomonadati</taxon>
        <taxon>Pseudomonadota</taxon>
        <taxon>Gammaproteobacteria</taxon>
        <taxon>Enterobacterales</taxon>
        <taxon>Erwiniaceae</taxon>
        <taxon>Pantoea</taxon>
    </lineage>
</organism>
<dbReference type="PANTHER" id="PTHR43877">
    <property type="entry name" value="AMINOALKYLPHOSPHONATE N-ACETYLTRANSFERASE-RELATED-RELATED"/>
    <property type="match status" value="1"/>
</dbReference>
<dbReference type="InterPro" id="IPR000182">
    <property type="entry name" value="GNAT_dom"/>
</dbReference>
<sequence length="162" mass="18150">MQISTLRESPSLISAVVHMLHHEWSELPNWNDADVIRQRLNLRNAADAQTLTLVATGADGALMATASIIHYELGDISEREFWLGEVVTASEHRGKGLASALVTRLIAEARQRSIPALWLYTPDQQALYRRYGWQDVEQRDVADESVTIMVLKLDEGDIDVNA</sequence>
<evidence type="ECO:0000256" key="2">
    <source>
        <dbReference type="ARBA" id="ARBA00023315"/>
    </source>
</evidence>
<dbReference type="RefSeq" id="WP_084931206.1">
    <property type="nucleotide sequence ID" value="NZ_MLFR01000001.1"/>
</dbReference>
<dbReference type="PROSITE" id="PS51186">
    <property type="entry name" value="GNAT"/>
    <property type="match status" value="1"/>
</dbReference>
<feature type="domain" description="N-acetyltransferase" evidence="3">
    <location>
        <begin position="1"/>
        <end position="154"/>
    </location>
</feature>
<dbReference type="OrthoDB" id="7678938at2"/>
<evidence type="ECO:0000256" key="1">
    <source>
        <dbReference type="ARBA" id="ARBA00022679"/>
    </source>
</evidence>
<evidence type="ECO:0000313" key="4">
    <source>
        <dbReference type="EMBL" id="ORM71634.1"/>
    </source>
</evidence>
<comment type="caution">
    <text evidence="4">The sequence shown here is derived from an EMBL/GenBank/DDBJ whole genome shotgun (WGS) entry which is preliminary data.</text>
</comment>
<evidence type="ECO:0000259" key="3">
    <source>
        <dbReference type="PROSITE" id="PS51186"/>
    </source>
</evidence>